<feature type="transmembrane region" description="Helical" evidence="2">
    <location>
        <begin position="306"/>
        <end position="323"/>
    </location>
</feature>
<keyword evidence="1" id="KW-0813">Transport</keyword>
<dbReference type="GO" id="GO:0015297">
    <property type="term" value="F:antiporter activity"/>
    <property type="evidence" value="ECO:0007669"/>
    <property type="project" value="InterPro"/>
</dbReference>
<feature type="transmembrane region" description="Helical" evidence="2">
    <location>
        <begin position="238"/>
        <end position="261"/>
    </location>
</feature>
<reference evidence="3 4" key="1">
    <citation type="submission" date="2020-08" db="EMBL/GenBank/DDBJ databases">
        <title>Acidobacteriota in marine sediments use diverse sulfur dissimilation pathways.</title>
        <authorList>
            <person name="Wasmund K."/>
        </authorList>
    </citation>
    <scope>NUCLEOTIDE SEQUENCE [LARGE SCALE GENOMIC DNA]</scope>
    <source>
        <strain evidence="3">MAG AM4</strain>
    </source>
</reference>
<dbReference type="GO" id="GO:0005886">
    <property type="term" value="C:plasma membrane"/>
    <property type="evidence" value="ECO:0007669"/>
    <property type="project" value="TreeGrafter"/>
</dbReference>
<accession>A0A8J6Y2Z0</accession>
<feature type="transmembrane region" description="Helical" evidence="2">
    <location>
        <begin position="335"/>
        <end position="353"/>
    </location>
</feature>
<keyword evidence="2" id="KW-0472">Membrane</keyword>
<proteinExistence type="predicted"/>
<feature type="transmembrane region" description="Helical" evidence="2">
    <location>
        <begin position="7"/>
        <end position="29"/>
    </location>
</feature>
<name>A0A8J6Y2Z0_9BACT</name>
<organism evidence="3 4">
    <name type="scientific">Candidatus Polarisedimenticola svalbardensis</name>
    <dbReference type="NCBI Taxonomy" id="2886004"/>
    <lineage>
        <taxon>Bacteria</taxon>
        <taxon>Pseudomonadati</taxon>
        <taxon>Acidobacteriota</taxon>
        <taxon>Candidatus Polarisedimenticolia</taxon>
        <taxon>Candidatus Polarisedimenticolales</taxon>
        <taxon>Candidatus Polarisedimenticolaceae</taxon>
        <taxon>Candidatus Polarisedimenticola</taxon>
    </lineage>
</organism>
<dbReference type="InterPro" id="IPR002528">
    <property type="entry name" value="MATE_fam"/>
</dbReference>
<dbReference type="GO" id="GO:0042910">
    <property type="term" value="F:xenobiotic transmembrane transporter activity"/>
    <property type="evidence" value="ECO:0007669"/>
    <property type="project" value="InterPro"/>
</dbReference>
<feature type="transmembrane region" description="Helical" evidence="2">
    <location>
        <begin position="49"/>
        <end position="70"/>
    </location>
</feature>
<keyword evidence="2" id="KW-0812">Transmembrane</keyword>
<feature type="non-terminal residue" evidence="3">
    <location>
        <position position="1"/>
    </location>
</feature>
<evidence type="ECO:0000256" key="2">
    <source>
        <dbReference type="SAM" id="Phobius"/>
    </source>
</evidence>
<dbReference type="InterPro" id="IPR050222">
    <property type="entry name" value="MATE_MdtK"/>
</dbReference>
<sequence>EAAATAAVQAIWLGIGVSALVGIPSWIYAPKLLEFMGASATVIESGVPYTRILLGFNVVIVLLYLNNAIFRGVGDPAIAMRALWIANGINIVLDPCLIFGLGPFPELGVGGAAIATTIGRGTGVLFQFYMLYSGKGRISLRQVAFTLKLPVLFRLVRISLGGIGQFLIATASWVVLMRLVSPFGSAALAGYTIAIRIVIFALLPSWGLANAAATLVGQNLGAGRPDRAEKAVWLTGKYNMVFLGFVTVLFVATAGLMVRIFTDDPDTLLIAASSLRIMSYGYMFYAWGMVFTQAFNGAGDTKTPTWINLISFWMIQIPMAWWLSRSTGFGPQGVFWSIAIAESILTLIAAWMFRRGSWKSQVV</sequence>
<feature type="transmembrane region" description="Helical" evidence="2">
    <location>
        <begin position="151"/>
        <end position="176"/>
    </location>
</feature>
<dbReference type="PANTHER" id="PTHR43298:SF2">
    <property type="entry name" value="FMN_FAD EXPORTER YEEO-RELATED"/>
    <property type="match status" value="1"/>
</dbReference>
<gene>
    <name evidence="3" type="ORF">IFK94_15695</name>
</gene>
<dbReference type="EMBL" id="JACXWD010000114">
    <property type="protein sequence ID" value="MBD3869563.1"/>
    <property type="molecule type" value="Genomic_DNA"/>
</dbReference>
<dbReference type="Pfam" id="PF01554">
    <property type="entry name" value="MatE"/>
    <property type="match status" value="2"/>
</dbReference>
<feature type="transmembrane region" description="Helical" evidence="2">
    <location>
        <begin position="82"/>
        <end position="101"/>
    </location>
</feature>
<evidence type="ECO:0000313" key="4">
    <source>
        <dbReference type="Proteomes" id="UP000648239"/>
    </source>
</evidence>
<protein>
    <submittedName>
        <fullName evidence="3">MATE family efflux transporter</fullName>
    </submittedName>
</protein>
<dbReference type="Proteomes" id="UP000648239">
    <property type="component" value="Unassembled WGS sequence"/>
</dbReference>
<feature type="transmembrane region" description="Helical" evidence="2">
    <location>
        <begin position="107"/>
        <end position="130"/>
    </location>
</feature>
<comment type="caution">
    <text evidence="3">The sequence shown here is derived from an EMBL/GenBank/DDBJ whole genome shotgun (WGS) entry which is preliminary data.</text>
</comment>
<dbReference type="NCBIfam" id="TIGR00797">
    <property type="entry name" value="matE"/>
    <property type="match status" value="1"/>
</dbReference>
<feature type="transmembrane region" description="Helical" evidence="2">
    <location>
        <begin position="188"/>
        <end position="217"/>
    </location>
</feature>
<evidence type="ECO:0000313" key="3">
    <source>
        <dbReference type="EMBL" id="MBD3869563.1"/>
    </source>
</evidence>
<keyword evidence="2" id="KW-1133">Transmembrane helix</keyword>
<evidence type="ECO:0000256" key="1">
    <source>
        <dbReference type="ARBA" id="ARBA00022448"/>
    </source>
</evidence>
<dbReference type="PANTHER" id="PTHR43298">
    <property type="entry name" value="MULTIDRUG RESISTANCE PROTEIN NORM-RELATED"/>
    <property type="match status" value="1"/>
</dbReference>
<dbReference type="AlphaFoldDB" id="A0A8J6Y2Z0"/>